<sequence length="82" mass="8816">MLEIHPLNRDPVALLDHIIDISCLPKSGPSLLLPLDPLGTTSSHALEWALHYVSGLFEGLIPHPEGIAPGTIRGMNADSLLF</sequence>
<keyword evidence="1" id="KW-0689">Ribosomal protein</keyword>
<accession>A0A7T8HG91</accession>
<dbReference type="GO" id="GO:0005840">
    <property type="term" value="C:ribosome"/>
    <property type="evidence" value="ECO:0007669"/>
    <property type="project" value="UniProtKB-KW"/>
</dbReference>
<keyword evidence="1" id="KW-0687">Ribonucleoprotein</keyword>
<dbReference type="Proteomes" id="UP000595437">
    <property type="component" value="Chromosome 6"/>
</dbReference>
<organism evidence="1 2">
    <name type="scientific">Caligus rogercresseyi</name>
    <name type="common">Sea louse</name>
    <dbReference type="NCBI Taxonomy" id="217165"/>
    <lineage>
        <taxon>Eukaryota</taxon>
        <taxon>Metazoa</taxon>
        <taxon>Ecdysozoa</taxon>
        <taxon>Arthropoda</taxon>
        <taxon>Crustacea</taxon>
        <taxon>Multicrustacea</taxon>
        <taxon>Hexanauplia</taxon>
        <taxon>Copepoda</taxon>
        <taxon>Siphonostomatoida</taxon>
        <taxon>Caligidae</taxon>
        <taxon>Caligus</taxon>
    </lineage>
</organism>
<keyword evidence="2" id="KW-1185">Reference proteome</keyword>
<proteinExistence type="predicted"/>
<dbReference type="EMBL" id="CP045895">
    <property type="protein sequence ID" value="QQP49246.1"/>
    <property type="molecule type" value="Genomic_DNA"/>
</dbReference>
<name>A0A7T8HG91_CALRO</name>
<protein>
    <submittedName>
        <fullName evidence="1">Putative 39S ribosomal protein L24_ mitochondrial</fullName>
    </submittedName>
</protein>
<gene>
    <name evidence="1" type="ORF">FKW44_009833</name>
</gene>
<dbReference type="AlphaFoldDB" id="A0A7T8HG91"/>
<evidence type="ECO:0000313" key="1">
    <source>
        <dbReference type="EMBL" id="QQP49246.1"/>
    </source>
</evidence>
<evidence type="ECO:0000313" key="2">
    <source>
        <dbReference type="Proteomes" id="UP000595437"/>
    </source>
</evidence>
<reference evidence="2" key="1">
    <citation type="submission" date="2021-01" db="EMBL/GenBank/DDBJ databases">
        <title>Caligus Genome Assembly.</title>
        <authorList>
            <person name="Gallardo-Escarate C."/>
        </authorList>
    </citation>
    <scope>NUCLEOTIDE SEQUENCE [LARGE SCALE GENOMIC DNA]</scope>
</reference>